<comment type="caution">
    <text evidence="1">The sequence shown here is derived from an EMBL/GenBank/DDBJ whole genome shotgun (WGS) entry which is preliminary data.</text>
</comment>
<dbReference type="RefSeq" id="WP_182704188.1">
    <property type="nucleotide sequence ID" value="NZ_JACJII010000001.1"/>
</dbReference>
<accession>A0A7W3R773</accession>
<sequence>MTTWTAEDAARLLDPPMTVDQVRALIKAAGIRPVGQRRTGRRGRPAETYDPAVLIRAHAALAPLLVETEHADNAQ</sequence>
<evidence type="ECO:0000313" key="1">
    <source>
        <dbReference type="EMBL" id="MBA9002025.1"/>
    </source>
</evidence>
<dbReference type="AlphaFoldDB" id="A0A7W3R773"/>
<name>A0A7W3R773_9ACTN</name>
<organism evidence="1 2">
    <name type="scientific">Thermomonospora cellulosilytica</name>
    <dbReference type="NCBI Taxonomy" id="1411118"/>
    <lineage>
        <taxon>Bacteria</taxon>
        <taxon>Bacillati</taxon>
        <taxon>Actinomycetota</taxon>
        <taxon>Actinomycetes</taxon>
        <taxon>Streptosporangiales</taxon>
        <taxon>Thermomonosporaceae</taxon>
        <taxon>Thermomonospora</taxon>
    </lineage>
</organism>
<reference evidence="1 2" key="1">
    <citation type="submission" date="2020-08" db="EMBL/GenBank/DDBJ databases">
        <title>Sequencing the genomes of 1000 actinobacteria strains.</title>
        <authorList>
            <person name="Klenk H.-P."/>
        </authorList>
    </citation>
    <scope>NUCLEOTIDE SEQUENCE [LARGE SCALE GENOMIC DNA]</scope>
    <source>
        <strain evidence="1 2">DSM 45823</strain>
    </source>
</reference>
<dbReference type="Proteomes" id="UP000539313">
    <property type="component" value="Unassembled WGS sequence"/>
</dbReference>
<gene>
    <name evidence="1" type="ORF">HNR21_000907</name>
</gene>
<evidence type="ECO:0000313" key="2">
    <source>
        <dbReference type="Proteomes" id="UP000539313"/>
    </source>
</evidence>
<proteinExistence type="predicted"/>
<protein>
    <submittedName>
        <fullName evidence="1">Uncharacterized protein</fullName>
    </submittedName>
</protein>
<keyword evidence="2" id="KW-1185">Reference proteome</keyword>
<dbReference type="EMBL" id="JACJII010000001">
    <property type="protein sequence ID" value="MBA9002025.1"/>
    <property type="molecule type" value="Genomic_DNA"/>
</dbReference>